<dbReference type="PANTHER" id="PTHR33481">
    <property type="entry name" value="REVERSE TRANSCRIPTASE"/>
    <property type="match status" value="1"/>
</dbReference>
<keyword evidence="3" id="KW-1185">Reference proteome</keyword>
<reference evidence="2" key="1">
    <citation type="journal article" date="2020" name="J Insects Food Feed">
        <title>The yellow mealworm (Tenebrio molitor) genome: a resource for the emerging insects as food and feed industry.</title>
        <authorList>
            <person name="Eriksson T."/>
            <person name="Andere A."/>
            <person name="Kelstrup H."/>
            <person name="Emery V."/>
            <person name="Picard C."/>
        </authorList>
    </citation>
    <scope>NUCLEOTIDE SEQUENCE</scope>
    <source>
        <strain evidence="2">Stoneville</strain>
        <tissue evidence="2">Whole head</tissue>
    </source>
</reference>
<dbReference type="InterPro" id="IPR000477">
    <property type="entry name" value="RT_dom"/>
</dbReference>
<dbReference type="AlphaFoldDB" id="A0A8J6HFN1"/>
<organism evidence="2 3">
    <name type="scientific">Tenebrio molitor</name>
    <name type="common">Yellow mealworm beetle</name>
    <dbReference type="NCBI Taxonomy" id="7067"/>
    <lineage>
        <taxon>Eukaryota</taxon>
        <taxon>Metazoa</taxon>
        <taxon>Ecdysozoa</taxon>
        <taxon>Arthropoda</taxon>
        <taxon>Hexapoda</taxon>
        <taxon>Insecta</taxon>
        <taxon>Pterygota</taxon>
        <taxon>Neoptera</taxon>
        <taxon>Endopterygota</taxon>
        <taxon>Coleoptera</taxon>
        <taxon>Polyphaga</taxon>
        <taxon>Cucujiformia</taxon>
        <taxon>Tenebrionidae</taxon>
        <taxon>Tenebrio</taxon>
    </lineage>
</organism>
<dbReference type="CDD" id="cd01650">
    <property type="entry name" value="RT_nLTR_like"/>
    <property type="match status" value="1"/>
</dbReference>
<evidence type="ECO:0000313" key="2">
    <source>
        <dbReference type="EMBL" id="KAH0813854.1"/>
    </source>
</evidence>
<dbReference type="PANTHER" id="PTHR33481:SF1">
    <property type="entry name" value="ENDONUCLEASE_EXONUCLEASE_PHOSPHATASE DOMAIN-CONTAINING PROTEIN-RELATED"/>
    <property type="match status" value="1"/>
</dbReference>
<name>A0A8J6HFN1_TENMO</name>
<proteinExistence type="predicted"/>
<evidence type="ECO:0000259" key="1">
    <source>
        <dbReference type="PROSITE" id="PS50878"/>
    </source>
</evidence>
<dbReference type="EMBL" id="JABDTM020024891">
    <property type="protein sequence ID" value="KAH0813854.1"/>
    <property type="molecule type" value="Genomic_DNA"/>
</dbReference>
<dbReference type="Proteomes" id="UP000719412">
    <property type="component" value="Unassembled WGS sequence"/>
</dbReference>
<reference evidence="2" key="2">
    <citation type="submission" date="2021-08" db="EMBL/GenBank/DDBJ databases">
        <authorList>
            <person name="Eriksson T."/>
        </authorList>
    </citation>
    <scope>NUCLEOTIDE SEQUENCE</scope>
    <source>
        <strain evidence="2">Stoneville</strain>
        <tissue evidence="2">Whole head</tissue>
    </source>
</reference>
<sequence>MESYQEAEETNNIYTAIKKNEWQQHNTIDQVHRITNVIEEALEGRETCSAVFLDVAQAFDKVWHQGLMSKLNKILPKQYVHLLESYVTGRIFRVKQEDEYSQFKDIKAGMPQGSVLGPVLYLLYTHDIPKGNNITMATFADDTAILAVGREISSSTGRLQSACDKITECTRVWRIKLNEAKSVNITFANKRIEGQHNVNMNGIVIPYANTAKYLGMTLDTKLKWKEHVKKKKKELVLKYKKMYWLIGRSSQLSIYNKVLLYNQMLKPSWLYGIQLWGCTRQRYIKIIQTFQNKVLRNIVDAPRYARNSDIHRDLNIPYVADEIKRSAQKHQQRVRDHVNPEVTQLRYCNTLYRVIINDCPIAVDVENPHKLGMCR</sequence>
<protein>
    <recommendedName>
        <fullName evidence="1">Reverse transcriptase domain-containing protein</fullName>
    </recommendedName>
</protein>
<gene>
    <name evidence="2" type="ORF">GEV33_008937</name>
</gene>
<feature type="domain" description="Reverse transcriptase" evidence="1">
    <location>
        <begin position="1"/>
        <end position="218"/>
    </location>
</feature>
<evidence type="ECO:0000313" key="3">
    <source>
        <dbReference type="Proteomes" id="UP000719412"/>
    </source>
</evidence>
<comment type="caution">
    <text evidence="2">The sequence shown here is derived from an EMBL/GenBank/DDBJ whole genome shotgun (WGS) entry which is preliminary data.</text>
</comment>
<dbReference type="PROSITE" id="PS50878">
    <property type="entry name" value="RT_POL"/>
    <property type="match status" value="1"/>
</dbReference>
<dbReference type="Pfam" id="PF00078">
    <property type="entry name" value="RVT_1"/>
    <property type="match status" value="1"/>
</dbReference>
<accession>A0A8J6HFN1</accession>